<name>A0A4V1IRL4_9FUNG</name>
<dbReference type="AlphaFoldDB" id="A0A4V1IRL4"/>
<dbReference type="Proteomes" id="UP000269721">
    <property type="component" value="Unassembled WGS sequence"/>
</dbReference>
<organism evidence="2 3">
    <name type="scientific">Blyttiomyces helicus</name>
    <dbReference type="NCBI Taxonomy" id="388810"/>
    <lineage>
        <taxon>Eukaryota</taxon>
        <taxon>Fungi</taxon>
        <taxon>Fungi incertae sedis</taxon>
        <taxon>Chytridiomycota</taxon>
        <taxon>Chytridiomycota incertae sedis</taxon>
        <taxon>Chytridiomycetes</taxon>
        <taxon>Chytridiomycetes incertae sedis</taxon>
        <taxon>Blyttiomyces</taxon>
    </lineage>
</organism>
<evidence type="ECO:0000313" key="2">
    <source>
        <dbReference type="EMBL" id="RKO90467.1"/>
    </source>
</evidence>
<keyword evidence="3" id="KW-1185">Reference proteome</keyword>
<dbReference type="EMBL" id="KZ995543">
    <property type="protein sequence ID" value="RKO90467.1"/>
    <property type="molecule type" value="Genomic_DNA"/>
</dbReference>
<gene>
    <name evidence="2" type="ORF">BDK51DRAFT_46564</name>
</gene>
<evidence type="ECO:0000256" key="1">
    <source>
        <dbReference type="SAM" id="MobiDB-lite"/>
    </source>
</evidence>
<protein>
    <submittedName>
        <fullName evidence="2">Uncharacterized protein</fullName>
    </submittedName>
</protein>
<reference evidence="3" key="1">
    <citation type="journal article" date="2018" name="Nat. Microbiol.">
        <title>Leveraging single-cell genomics to expand the fungal tree of life.</title>
        <authorList>
            <person name="Ahrendt S.R."/>
            <person name="Quandt C.A."/>
            <person name="Ciobanu D."/>
            <person name="Clum A."/>
            <person name="Salamov A."/>
            <person name="Andreopoulos B."/>
            <person name="Cheng J.F."/>
            <person name="Woyke T."/>
            <person name="Pelin A."/>
            <person name="Henrissat B."/>
            <person name="Reynolds N.K."/>
            <person name="Benny G.L."/>
            <person name="Smith M.E."/>
            <person name="James T.Y."/>
            <person name="Grigoriev I.V."/>
        </authorList>
    </citation>
    <scope>NUCLEOTIDE SEQUENCE [LARGE SCALE GENOMIC DNA]</scope>
</reference>
<evidence type="ECO:0000313" key="3">
    <source>
        <dbReference type="Proteomes" id="UP000269721"/>
    </source>
</evidence>
<feature type="region of interest" description="Disordered" evidence="1">
    <location>
        <begin position="275"/>
        <end position="298"/>
    </location>
</feature>
<proteinExistence type="predicted"/>
<accession>A0A4V1IRL4</accession>
<feature type="compositionally biased region" description="Low complexity" evidence="1">
    <location>
        <begin position="286"/>
        <end position="298"/>
    </location>
</feature>
<sequence>MDMKGGCMLVPNFQEVAPSLQPREGARGFTGGVTFDRALTSSSSDEEAQSLVDAILSVFAAIVGCYPVVWGLPGTETLPACGPKLALFNTPSLPLSSPQVSMTAFHNREDQHPRPPQDPYLHDNNPTSHFTRKDDPWFSPSASFSPLPAPPYLPSFSTLDHALDFPTELAPLAGNFESDEQTPGPAMARFTYSPVMPSLPNSPILQWSSSPGPSVPGSPLFESARFAGPTSAGWVPVPSREEDVLRVPSANYHKGAAVTPAPFTSPDLTYPSPLATLSPSPPRPTIPISSPKPAAKNPKSKTIVEKEVFCVTCAQPIATLLFHGPLEATEVPHRVEIDCIDCDLARGLGGATVAAAVWGGKKRKAEGEDSGGRWASVA</sequence>